<gene>
    <name evidence="2" type="ORF">AVDCRST_MAG41-4095</name>
</gene>
<evidence type="ECO:0000256" key="1">
    <source>
        <dbReference type="SAM" id="MobiDB-lite"/>
    </source>
</evidence>
<reference evidence="2" key="1">
    <citation type="submission" date="2020-02" db="EMBL/GenBank/DDBJ databases">
        <authorList>
            <person name="Meier V. D."/>
        </authorList>
    </citation>
    <scope>NUCLEOTIDE SEQUENCE</scope>
    <source>
        <strain evidence="2">AVDCRST_MAG41</strain>
    </source>
</reference>
<accession>A0A6J4JU00</accession>
<dbReference type="AlphaFoldDB" id="A0A6J4JU00"/>
<dbReference type="EMBL" id="CADCTP010000389">
    <property type="protein sequence ID" value="CAA9287302.1"/>
    <property type="molecule type" value="Genomic_DNA"/>
</dbReference>
<organism evidence="2">
    <name type="scientific">uncultured Mycobacteriales bacterium</name>
    <dbReference type="NCBI Taxonomy" id="581187"/>
    <lineage>
        <taxon>Bacteria</taxon>
        <taxon>Bacillati</taxon>
        <taxon>Actinomycetota</taxon>
        <taxon>Actinomycetes</taxon>
        <taxon>Mycobacteriales</taxon>
        <taxon>environmental samples</taxon>
    </lineage>
</organism>
<evidence type="ECO:0000313" key="2">
    <source>
        <dbReference type="EMBL" id="CAA9287302.1"/>
    </source>
</evidence>
<proteinExistence type="predicted"/>
<sequence length="170" mass="17789">MWCPAGRPAGVRRLDVFCDYSAFPVWGPEMVAPERLGISAGLTEALAAWAGEWERRFGVGTGWDAEDPAGWAVYRTWFASGQRLAARLAVETGAAVVYEWPSGPDGGDPTCPRCGGTSGRSATPGTGSGAARSVPERLNRGSGASDAGFRAVGPVIAHPGDVIDLREDRA</sequence>
<name>A0A6J4JU00_9ACTN</name>
<feature type="region of interest" description="Disordered" evidence="1">
    <location>
        <begin position="105"/>
        <end position="151"/>
    </location>
</feature>
<protein>
    <submittedName>
        <fullName evidence="2">Uncharacterized protein</fullName>
    </submittedName>
</protein>